<evidence type="ECO:0000259" key="1">
    <source>
        <dbReference type="Pfam" id="PF13847"/>
    </source>
</evidence>
<dbReference type="Pfam" id="PF13847">
    <property type="entry name" value="Methyltransf_31"/>
    <property type="match status" value="1"/>
</dbReference>
<evidence type="ECO:0000313" key="3">
    <source>
        <dbReference type="Proteomes" id="UP000178742"/>
    </source>
</evidence>
<dbReference type="AlphaFoldDB" id="A0A1F6M303"/>
<proteinExistence type="predicted"/>
<dbReference type="Gene3D" id="3.40.50.150">
    <property type="entry name" value="Vaccinia Virus protein VP39"/>
    <property type="match status" value="1"/>
</dbReference>
<dbReference type="STRING" id="1798676.A3B90_02990"/>
<dbReference type="InterPro" id="IPR029063">
    <property type="entry name" value="SAM-dependent_MTases_sf"/>
</dbReference>
<dbReference type="CDD" id="cd02440">
    <property type="entry name" value="AdoMet_MTases"/>
    <property type="match status" value="1"/>
</dbReference>
<gene>
    <name evidence="2" type="ORF">A3B90_02990</name>
</gene>
<feature type="domain" description="Methyltransferase" evidence="1">
    <location>
        <begin position="31"/>
        <end position="136"/>
    </location>
</feature>
<sequence length="180" mass="20366">MNNLLVDPGLLFQKAQLQRGMYVADFGADQSGHIVFPAALLLGEKGLVYAVNILKSILENIKKRADLESMTNIHPIWSDLEKGKTAIPGKSLDVVFIVNTLSFCSRPDLILQEAKRLLREKSRLLIVDWKTKMNSAMGPKDDNFVDFKKIKDWAKAEGFLVQEEFAVGKYHHGLVLFRHE</sequence>
<dbReference type="EMBL" id="MFPX01000026">
    <property type="protein sequence ID" value="OGH65955.1"/>
    <property type="molecule type" value="Genomic_DNA"/>
</dbReference>
<evidence type="ECO:0000313" key="2">
    <source>
        <dbReference type="EMBL" id="OGH65955.1"/>
    </source>
</evidence>
<comment type="caution">
    <text evidence="2">The sequence shown here is derived from an EMBL/GenBank/DDBJ whole genome shotgun (WGS) entry which is preliminary data.</text>
</comment>
<reference evidence="2 3" key="1">
    <citation type="journal article" date="2016" name="Nat. Commun.">
        <title>Thousands of microbial genomes shed light on interconnected biogeochemical processes in an aquifer system.</title>
        <authorList>
            <person name="Anantharaman K."/>
            <person name="Brown C.T."/>
            <person name="Hug L.A."/>
            <person name="Sharon I."/>
            <person name="Castelle C.J."/>
            <person name="Probst A.J."/>
            <person name="Thomas B.C."/>
            <person name="Singh A."/>
            <person name="Wilkins M.J."/>
            <person name="Karaoz U."/>
            <person name="Brodie E.L."/>
            <person name="Williams K.H."/>
            <person name="Hubbard S.S."/>
            <person name="Banfield J.F."/>
        </authorList>
    </citation>
    <scope>NUCLEOTIDE SEQUENCE [LARGE SCALE GENOMIC DNA]</scope>
</reference>
<organism evidence="2 3">
    <name type="scientific">Candidatus Magasanikbacteria bacterium RIFCSPHIGHO2_02_FULL_41_13</name>
    <dbReference type="NCBI Taxonomy" id="1798676"/>
    <lineage>
        <taxon>Bacteria</taxon>
        <taxon>Candidatus Magasanikiibacteriota</taxon>
    </lineage>
</organism>
<name>A0A1F6M303_9BACT</name>
<dbReference type="SUPFAM" id="SSF53335">
    <property type="entry name" value="S-adenosyl-L-methionine-dependent methyltransferases"/>
    <property type="match status" value="1"/>
</dbReference>
<accession>A0A1F6M303</accession>
<dbReference type="Proteomes" id="UP000178742">
    <property type="component" value="Unassembled WGS sequence"/>
</dbReference>
<dbReference type="InterPro" id="IPR025714">
    <property type="entry name" value="Methyltranfer_dom"/>
</dbReference>
<protein>
    <recommendedName>
        <fullName evidence="1">Methyltransferase domain-containing protein</fullName>
    </recommendedName>
</protein>